<evidence type="ECO:0000313" key="1">
    <source>
        <dbReference type="EMBL" id="KDP21576.1"/>
    </source>
</evidence>
<accession>A0A067JCL0</accession>
<proteinExistence type="predicted"/>
<dbReference type="Proteomes" id="UP000027138">
    <property type="component" value="Unassembled WGS sequence"/>
</dbReference>
<sequence length="243" mass="26863">MAVENVADWLPRGAVLDPVTQPKIVKSGKSGGNVYAAGEWFDRLLVRVQNHVWEAGFDYFFNMLPREMPLERVEEMDVDVVARAFLFYPLSTTLFTNHGNDADLALLPPLQDLDATRLEQDITAARIGSTVTDHLAAFMPGAYAIFVRTQLLVHVPPLSEFDPFAERQQRGKRVRSDSDSEAPDIAFIIGKPKHASMVPPAGRGHEFQHGGQTGCRAGCRSVIVEETEEFGSDGFEETALYAS</sequence>
<protein>
    <recommendedName>
        <fullName evidence="3">Aminotransferase-like plant mobile domain-containing protein</fullName>
    </recommendedName>
</protein>
<dbReference type="EMBL" id="KK915636">
    <property type="protein sequence ID" value="KDP21576.1"/>
    <property type="molecule type" value="Genomic_DNA"/>
</dbReference>
<evidence type="ECO:0000313" key="2">
    <source>
        <dbReference type="Proteomes" id="UP000027138"/>
    </source>
</evidence>
<dbReference type="AlphaFoldDB" id="A0A067JCL0"/>
<name>A0A067JCL0_JATCU</name>
<organism evidence="1 2">
    <name type="scientific">Jatropha curcas</name>
    <name type="common">Barbados nut</name>
    <dbReference type="NCBI Taxonomy" id="180498"/>
    <lineage>
        <taxon>Eukaryota</taxon>
        <taxon>Viridiplantae</taxon>
        <taxon>Streptophyta</taxon>
        <taxon>Embryophyta</taxon>
        <taxon>Tracheophyta</taxon>
        <taxon>Spermatophyta</taxon>
        <taxon>Magnoliopsida</taxon>
        <taxon>eudicotyledons</taxon>
        <taxon>Gunneridae</taxon>
        <taxon>Pentapetalae</taxon>
        <taxon>rosids</taxon>
        <taxon>fabids</taxon>
        <taxon>Malpighiales</taxon>
        <taxon>Euphorbiaceae</taxon>
        <taxon>Crotonoideae</taxon>
        <taxon>Jatropheae</taxon>
        <taxon>Jatropha</taxon>
    </lineage>
</organism>
<keyword evidence="2" id="KW-1185">Reference proteome</keyword>
<reference evidence="1 2" key="1">
    <citation type="journal article" date="2014" name="PLoS ONE">
        <title>Global Analysis of Gene Expression Profiles in Physic Nut (Jatropha curcas L.) Seedlings Exposed to Salt Stress.</title>
        <authorList>
            <person name="Zhang L."/>
            <person name="Zhang C."/>
            <person name="Wu P."/>
            <person name="Chen Y."/>
            <person name="Li M."/>
            <person name="Jiang H."/>
            <person name="Wu G."/>
        </authorList>
    </citation>
    <scope>NUCLEOTIDE SEQUENCE [LARGE SCALE GENOMIC DNA]</scope>
    <source>
        <strain evidence="2">cv. GZQX0401</strain>
        <tissue evidence="1">Young leaves</tissue>
    </source>
</reference>
<evidence type="ECO:0008006" key="3">
    <source>
        <dbReference type="Google" id="ProtNLM"/>
    </source>
</evidence>
<gene>
    <name evidence="1" type="ORF">JCGZ_03799</name>
</gene>